<feature type="compositionally biased region" description="Low complexity" evidence="1">
    <location>
        <begin position="90"/>
        <end position="102"/>
    </location>
</feature>
<comment type="caution">
    <text evidence="2">The sequence shown here is derived from an EMBL/GenBank/DDBJ whole genome shotgun (WGS) entry which is preliminary data.</text>
</comment>
<organism evidence="2 3">
    <name type="scientific">Brassica cretica</name>
    <name type="common">Mustard</name>
    <dbReference type="NCBI Taxonomy" id="69181"/>
    <lineage>
        <taxon>Eukaryota</taxon>
        <taxon>Viridiplantae</taxon>
        <taxon>Streptophyta</taxon>
        <taxon>Embryophyta</taxon>
        <taxon>Tracheophyta</taxon>
        <taxon>Spermatophyta</taxon>
        <taxon>Magnoliopsida</taxon>
        <taxon>eudicotyledons</taxon>
        <taxon>Gunneridae</taxon>
        <taxon>Pentapetalae</taxon>
        <taxon>rosids</taxon>
        <taxon>malvids</taxon>
        <taxon>Brassicales</taxon>
        <taxon>Brassicaceae</taxon>
        <taxon>Brassiceae</taxon>
        <taxon>Brassica</taxon>
    </lineage>
</organism>
<name>A0A8S9S8S7_BRACR</name>
<evidence type="ECO:0000313" key="3">
    <source>
        <dbReference type="Proteomes" id="UP000712600"/>
    </source>
</evidence>
<dbReference type="PANTHER" id="PTHR33067:SF31">
    <property type="entry name" value="RNA-DIRECTED DNA POLYMERASE"/>
    <property type="match status" value="1"/>
</dbReference>
<dbReference type="PANTHER" id="PTHR33067">
    <property type="entry name" value="RNA-DIRECTED DNA POLYMERASE-RELATED"/>
    <property type="match status" value="1"/>
</dbReference>
<evidence type="ECO:0000313" key="2">
    <source>
        <dbReference type="EMBL" id="KAF3589650.1"/>
    </source>
</evidence>
<accession>A0A8S9S8S7</accession>
<dbReference type="Gene3D" id="2.40.70.10">
    <property type="entry name" value="Acid Proteases"/>
    <property type="match status" value="1"/>
</dbReference>
<gene>
    <name evidence="2" type="ORF">F2Q69_00030382</name>
</gene>
<dbReference type="AlphaFoldDB" id="A0A8S9S8S7"/>
<proteinExistence type="predicted"/>
<dbReference type="InterPro" id="IPR021109">
    <property type="entry name" value="Peptidase_aspartic_dom_sf"/>
</dbReference>
<reference evidence="2" key="1">
    <citation type="submission" date="2019-12" db="EMBL/GenBank/DDBJ databases">
        <title>Genome sequencing and annotation of Brassica cretica.</title>
        <authorList>
            <person name="Studholme D.J."/>
            <person name="Sarris P."/>
        </authorList>
    </citation>
    <scope>NUCLEOTIDE SEQUENCE</scope>
    <source>
        <strain evidence="2">PFS-109/04</strain>
        <tissue evidence="2">Leaf</tissue>
    </source>
</reference>
<dbReference type="Proteomes" id="UP000712600">
    <property type="component" value="Unassembled WGS sequence"/>
</dbReference>
<feature type="region of interest" description="Disordered" evidence="1">
    <location>
        <begin position="73"/>
        <end position="102"/>
    </location>
</feature>
<evidence type="ECO:0008006" key="4">
    <source>
        <dbReference type="Google" id="ProtNLM"/>
    </source>
</evidence>
<dbReference type="EMBL" id="QGKX02000088">
    <property type="protein sequence ID" value="KAF3589650.1"/>
    <property type="molecule type" value="Genomic_DNA"/>
</dbReference>
<protein>
    <recommendedName>
        <fullName evidence="4">Aspartic peptidase DDI1-type domain-containing protein</fullName>
    </recommendedName>
</protein>
<evidence type="ECO:0000256" key="1">
    <source>
        <dbReference type="SAM" id="MobiDB-lite"/>
    </source>
</evidence>
<sequence>MDELTAKVDQLLKNNQGHVFSMEQATTRQIQNQNQRQPQSNRQAVLATGNNQPDELKGLGLMFSLLKQLRVSRGSKAQKRNTEQPASSGATAPSEPAETPPVQVYVPKVPYPILPKHLMNPISAEQLAGFRKMMRRLPKNISFEHAWEIRPLHMFFKNCRESQEEIKALFTKALTPSLKVLPKVDDPGKFVFPCSIAGVEFKEALCDSRSSVNLVSKAIVDELGIVDVEPSQVGDCVLHTKFQVVEMRKDHEMPLIFGRSFMATVGVIVDMPNKRVSFSNINKKVFYKAVPARSQIRYTSCISVVNWEQPKIVPKKFGDKSEIKEVLDGYPHTDTKKLSGNAKVNEKVQKKSVKGDLMMTLIPRLCDEKSIEYEVKCKGTSKPFSKVRVILTHEVKEKGEADVKGLLSRVLKLNMSDCGAYFGTSHHDQPD</sequence>